<protein>
    <submittedName>
        <fullName evidence="1">Uncharacterized protein</fullName>
    </submittedName>
</protein>
<sequence>MKAADMLTMLSIEVFDTKPTGIYFRNNAKLQAFTGIREDTKRNLLLYREDKKPNLLMKDFFATLMKNKQSQVLYWHGGTSQEIYGISMENKKIIV</sequence>
<reference evidence="1 2" key="1">
    <citation type="submission" date="2024-02" db="EMBL/GenBank/DDBJ databases">
        <title>The Genome Sequence of Enterococcus sp. DIV0159.</title>
        <authorList>
            <person name="Earl A."/>
            <person name="Manson A."/>
            <person name="Gilmore M."/>
            <person name="Sanders J."/>
            <person name="Shea T."/>
            <person name="Howe W."/>
            <person name="Livny J."/>
            <person name="Cuomo C."/>
            <person name="Neafsey D."/>
            <person name="Birren B."/>
        </authorList>
    </citation>
    <scope>NUCLEOTIDE SEQUENCE [LARGE SCALE GENOMIC DNA]</scope>
    <source>
        <strain evidence="1 2">665A</strain>
    </source>
</reference>
<accession>A0ABV0EI07</accession>
<evidence type="ECO:0000313" key="1">
    <source>
        <dbReference type="EMBL" id="MEO1768254.1"/>
    </source>
</evidence>
<dbReference type="EMBL" id="JAFREL020000001">
    <property type="protein sequence ID" value="MEO1768254.1"/>
    <property type="molecule type" value="Genomic_DNA"/>
</dbReference>
<organism evidence="1 2">
    <name type="scientific">Candidatus Enterococcus ferrettii</name>
    <dbReference type="NCBI Taxonomy" id="2815324"/>
    <lineage>
        <taxon>Bacteria</taxon>
        <taxon>Bacillati</taxon>
        <taxon>Bacillota</taxon>
        <taxon>Bacilli</taxon>
        <taxon>Lactobacillales</taxon>
        <taxon>Enterococcaceae</taxon>
        <taxon>Enterococcus</taxon>
    </lineage>
</organism>
<gene>
    <name evidence="1" type="ORF">JZO67_000164</name>
</gene>
<dbReference type="Proteomes" id="UP000664357">
    <property type="component" value="Unassembled WGS sequence"/>
</dbReference>
<name>A0ABV0EI07_9ENTE</name>
<keyword evidence="2" id="KW-1185">Reference proteome</keyword>
<comment type="caution">
    <text evidence="1">The sequence shown here is derived from an EMBL/GenBank/DDBJ whole genome shotgun (WGS) entry which is preliminary data.</text>
</comment>
<dbReference type="RefSeq" id="WP_207701973.1">
    <property type="nucleotide sequence ID" value="NZ_JAFREL020000001.1"/>
</dbReference>
<proteinExistence type="predicted"/>
<evidence type="ECO:0000313" key="2">
    <source>
        <dbReference type="Proteomes" id="UP000664357"/>
    </source>
</evidence>